<dbReference type="Pfam" id="PF04205">
    <property type="entry name" value="FMN_bind"/>
    <property type="match status" value="1"/>
</dbReference>
<evidence type="ECO:0000256" key="1">
    <source>
        <dbReference type="SAM" id="Phobius"/>
    </source>
</evidence>
<comment type="caution">
    <text evidence="3">The sequence shown here is derived from an EMBL/GenBank/DDBJ whole genome shotgun (WGS) entry which is preliminary data.</text>
</comment>
<accession>A0A9D2S174</accession>
<sequence>MKFKSMSLMQIVRHIVQVLAFIFFPQLFITVLSSLEDLVTAVIQGSFSLEAMSSQLITVGAVLLITAVWGRFFCGFLCSFGTLQELLFFAAKKLFPRKFSVSPRMDRVLKYLKYVVFAGIAAISDGTYQGEGTGFRGTTSVSVTVENGAIVDITVESYEDDQEFFVRAESSVISEILSAQSLDVQAVSGATFSSNGIIEAVANALNVTFENPNGDAPAHGGHGGNRMGEDGAFAEREQFGKRRHSICSRSAKAKMTACSAGVDFFP</sequence>
<feature type="domain" description="FMN-binding" evidence="2">
    <location>
        <begin position="134"/>
        <end position="208"/>
    </location>
</feature>
<evidence type="ECO:0000313" key="4">
    <source>
        <dbReference type="Proteomes" id="UP000824209"/>
    </source>
</evidence>
<dbReference type="AlphaFoldDB" id="A0A9D2S174"/>
<reference evidence="3" key="2">
    <citation type="submission" date="2021-04" db="EMBL/GenBank/DDBJ databases">
        <authorList>
            <person name="Gilroy R."/>
        </authorList>
    </citation>
    <scope>NUCLEOTIDE SEQUENCE</scope>
    <source>
        <strain evidence="3">ChiBcec8-14828</strain>
    </source>
</reference>
<evidence type="ECO:0000313" key="3">
    <source>
        <dbReference type="EMBL" id="HJB40232.1"/>
    </source>
</evidence>
<protein>
    <submittedName>
        <fullName evidence="3">FMN-binding protein</fullName>
    </submittedName>
</protein>
<reference evidence="3" key="1">
    <citation type="journal article" date="2021" name="PeerJ">
        <title>Extensive microbial diversity within the chicken gut microbiome revealed by metagenomics and culture.</title>
        <authorList>
            <person name="Gilroy R."/>
            <person name="Ravi A."/>
            <person name="Getino M."/>
            <person name="Pursley I."/>
            <person name="Horton D.L."/>
            <person name="Alikhan N.F."/>
            <person name="Baker D."/>
            <person name="Gharbi K."/>
            <person name="Hall N."/>
            <person name="Watson M."/>
            <person name="Adriaenssens E.M."/>
            <person name="Foster-Nyarko E."/>
            <person name="Jarju S."/>
            <person name="Secka A."/>
            <person name="Antonio M."/>
            <person name="Oren A."/>
            <person name="Chaudhuri R.R."/>
            <person name="La Ragione R."/>
            <person name="Hildebrand F."/>
            <person name="Pallen M.J."/>
        </authorList>
    </citation>
    <scope>NUCLEOTIDE SEQUENCE</scope>
    <source>
        <strain evidence="3">ChiBcec8-14828</strain>
    </source>
</reference>
<dbReference type="Proteomes" id="UP000824209">
    <property type="component" value="Unassembled WGS sequence"/>
</dbReference>
<proteinExistence type="predicted"/>
<dbReference type="InterPro" id="IPR007329">
    <property type="entry name" value="FMN-bd"/>
</dbReference>
<dbReference type="Pfam" id="PF12801">
    <property type="entry name" value="Fer4_5"/>
    <property type="match status" value="1"/>
</dbReference>
<dbReference type="GO" id="GO:0016020">
    <property type="term" value="C:membrane"/>
    <property type="evidence" value="ECO:0007669"/>
    <property type="project" value="InterPro"/>
</dbReference>
<dbReference type="Gene3D" id="3.90.1010.20">
    <property type="match status" value="1"/>
</dbReference>
<dbReference type="SMART" id="SM00900">
    <property type="entry name" value="FMN_bind"/>
    <property type="match status" value="1"/>
</dbReference>
<dbReference type="InterPro" id="IPR017896">
    <property type="entry name" value="4Fe4S_Fe-S-bd"/>
</dbReference>
<name>A0A9D2S174_9FIRM</name>
<gene>
    <name evidence="3" type="ORF">H9943_07530</name>
</gene>
<organism evidence="3 4">
    <name type="scientific">Candidatus Ruthenibacterium avium</name>
    <dbReference type="NCBI Taxonomy" id="2838751"/>
    <lineage>
        <taxon>Bacteria</taxon>
        <taxon>Bacillati</taxon>
        <taxon>Bacillota</taxon>
        <taxon>Clostridia</taxon>
        <taxon>Eubacteriales</taxon>
        <taxon>Oscillospiraceae</taxon>
        <taxon>Ruthenibacterium</taxon>
    </lineage>
</organism>
<feature type="transmembrane region" description="Helical" evidence="1">
    <location>
        <begin position="57"/>
        <end position="90"/>
    </location>
</feature>
<keyword evidence="1" id="KW-0472">Membrane</keyword>
<dbReference type="GO" id="GO:0010181">
    <property type="term" value="F:FMN binding"/>
    <property type="evidence" value="ECO:0007669"/>
    <property type="project" value="InterPro"/>
</dbReference>
<keyword evidence="1" id="KW-0812">Transmembrane</keyword>
<dbReference type="EMBL" id="DWYA01000061">
    <property type="protein sequence ID" value="HJB40232.1"/>
    <property type="molecule type" value="Genomic_DNA"/>
</dbReference>
<evidence type="ECO:0000259" key="2">
    <source>
        <dbReference type="SMART" id="SM00900"/>
    </source>
</evidence>
<keyword evidence="1" id="KW-1133">Transmembrane helix</keyword>